<dbReference type="AlphaFoldDB" id="A0A1W0A8A7"/>
<dbReference type="PROSITE" id="PS00678">
    <property type="entry name" value="WD_REPEATS_1"/>
    <property type="match status" value="1"/>
</dbReference>
<evidence type="ECO:0000256" key="16">
    <source>
        <dbReference type="SAM" id="MobiDB-lite"/>
    </source>
</evidence>
<dbReference type="Gene3D" id="2.130.10.10">
    <property type="entry name" value="YVTN repeat-like/Quinoprotein amine dehydrogenase"/>
    <property type="match status" value="1"/>
</dbReference>
<evidence type="ECO:0000256" key="15">
    <source>
        <dbReference type="PROSITE-ProRule" id="PRU00221"/>
    </source>
</evidence>
<protein>
    <recommendedName>
        <fullName evidence="5">Protein transport protein SEC31</fullName>
    </recommendedName>
    <alternativeName>
        <fullName evidence="4">Protein transport protein sec31</fullName>
    </alternativeName>
</protein>
<keyword evidence="11" id="KW-0653">Protein transport</keyword>
<dbReference type="SUPFAM" id="SSF50978">
    <property type="entry name" value="WD40 repeat-like"/>
    <property type="match status" value="1"/>
</dbReference>
<feature type="domain" description="Sec16 Sec23-binding" evidence="17">
    <location>
        <begin position="559"/>
        <end position="755"/>
    </location>
</feature>
<keyword evidence="7 15" id="KW-0853">WD repeat</keyword>
<keyword evidence="8" id="KW-0677">Repeat</keyword>
<comment type="subcellular location">
    <subcellularLocation>
        <location evidence="1">Cytoplasmic vesicle</location>
        <location evidence="1">COPII-coated vesicle membrane</location>
        <topology evidence="1">Peripheral membrane protein</topology>
        <orientation evidence="1">Cytoplasmic side</orientation>
    </subcellularLocation>
    <subcellularLocation>
        <location evidence="2">Endoplasmic reticulum membrane</location>
        <topology evidence="2">Peripheral membrane protein</topology>
        <orientation evidence="2">Cytoplasmic side</orientation>
    </subcellularLocation>
</comment>
<feature type="region of interest" description="Disordered" evidence="16">
    <location>
        <begin position="883"/>
        <end position="1074"/>
    </location>
</feature>
<comment type="caution">
    <text evidence="18">The sequence shown here is derived from an EMBL/GenBank/DDBJ whole genome shotgun (WGS) entry which is preliminary data.</text>
</comment>
<dbReference type="GO" id="GO:0070971">
    <property type="term" value="C:endoplasmic reticulum exit site"/>
    <property type="evidence" value="ECO:0007669"/>
    <property type="project" value="TreeGrafter"/>
</dbReference>
<dbReference type="InterPro" id="IPR015943">
    <property type="entry name" value="WD40/YVTN_repeat-like_dom_sf"/>
</dbReference>
<comment type="similarity">
    <text evidence="3">Belongs to the WD repeat SEC31 family.</text>
</comment>
<dbReference type="InterPro" id="IPR024298">
    <property type="entry name" value="Sec16_Sec23-bd"/>
</dbReference>
<evidence type="ECO:0000256" key="13">
    <source>
        <dbReference type="ARBA" id="ARBA00023329"/>
    </source>
</evidence>
<evidence type="ECO:0000256" key="12">
    <source>
        <dbReference type="ARBA" id="ARBA00023136"/>
    </source>
</evidence>
<reference evidence="18 19" key="1">
    <citation type="journal article" date="2014" name="Genome Biol. Evol.">
        <title>The secreted proteins of Achlya hypogyna and Thraustotheca clavata identify the ancestral oomycete secretome and reveal gene acquisitions by horizontal gene transfer.</title>
        <authorList>
            <person name="Misner I."/>
            <person name="Blouin N."/>
            <person name="Leonard G."/>
            <person name="Richards T.A."/>
            <person name="Lane C.E."/>
        </authorList>
    </citation>
    <scope>NUCLEOTIDE SEQUENCE [LARGE SCALE GENOMIC DNA]</scope>
    <source>
        <strain evidence="18 19">ATCC 34112</strain>
    </source>
</reference>
<dbReference type="GO" id="GO:0005198">
    <property type="term" value="F:structural molecule activity"/>
    <property type="evidence" value="ECO:0007669"/>
    <property type="project" value="TreeGrafter"/>
</dbReference>
<evidence type="ECO:0000256" key="2">
    <source>
        <dbReference type="ARBA" id="ARBA00004397"/>
    </source>
</evidence>
<dbReference type="Pfam" id="PF12931">
    <property type="entry name" value="TPR_Sec16"/>
    <property type="match status" value="1"/>
</dbReference>
<name>A0A1W0A8A7_9STRA</name>
<dbReference type="GO" id="GO:0090110">
    <property type="term" value="P:COPII-coated vesicle cargo loading"/>
    <property type="evidence" value="ECO:0007669"/>
    <property type="project" value="TreeGrafter"/>
</dbReference>
<evidence type="ECO:0000256" key="6">
    <source>
        <dbReference type="ARBA" id="ARBA00022448"/>
    </source>
</evidence>
<dbReference type="EMBL" id="JNBS01000333">
    <property type="protein sequence ID" value="OQS06532.1"/>
    <property type="molecule type" value="Genomic_DNA"/>
</dbReference>
<proteinExistence type="inferred from homology"/>
<keyword evidence="6" id="KW-0813">Transport</keyword>
<keyword evidence="10" id="KW-0931">ER-Golgi transport</keyword>
<dbReference type="PROSITE" id="PS50294">
    <property type="entry name" value="WD_REPEATS_REGION"/>
    <property type="match status" value="1"/>
</dbReference>
<evidence type="ECO:0000256" key="4">
    <source>
        <dbReference type="ARBA" id="ARBA00013507"/>
    </source>
</evidence>
<keyword evidence="9" id="KW-0256">Endoplasmic reticulum</keyword>
<keyword evidence="13" id="KW-0968">Cytoplasmic vesicle</keyword>
<sequence length="1242" mass="131422">MSLLKEVNAHATVAWSPVKQRANLLALGSKDGVGVGFDNYGGELQMYSMDFADVSPSLVQLGSIKTSSRFMTLSWADVLKHQSTCELGLLAGGMADGTVSIWDPSKIINNPTAAEVGKVSRHKGPVNALQFNPHRDSSHLLASGGADGEVFIMSVDKLNAPPQVFTPGGPNFVAQPGNEITCIAWNSQVSYILAAGSQSGTTTIWDLKQKKPWCELKDPQRGPVSCIAWNPSEGMHIITASSDDQRPVLRLWDLRSSTSTPLAELHGHTAGILSMSWCPTDTGLVLSAAKDNRTLLWDLFSGQPTFEFPSNTPAAPVGPGQFFAGGGGGQRRFNVQWSPKIPAVASGCTFDGKVEVWGLAGSGGPCTRAPKWLQRPASATFGFGGKLAVVTPYPKPPQAQYQQTKEYRPVHIHKIVSDDSTVEAADKLEQALAAKDFKSHCENKIASSTSEKDQSIWSFMKVLFEEDARRHLLYHLGYDAEKIKADAAKYLGKTEEQPAPVPAPAALSGSAEDIFAAGANTVDTDSLKESLPTFAPKDTSRHIEGAATPIYTEASEEIIKRSLLIGDFAAAVECCLQNHQYADALLLACQGGADLWSTTQEACMAASLSRPFMKIVKAMLKSDLASLVDESSIELWMETLAILTTYAKSEEFAPLCDRLAAKLEEAGDAHSATLCYMCSVNVEKIYGAWVKDAALAAKARGPVAALQDLIEKISIFSQATANPEQELSPEIASQFAEYAALMASQGRLDIASRYAKYSDISCAIIRDRIYHAAPIPGVRPPPFPFADAASTQPVAQQQTRQPAQRNSYTAASNTSYSTPAPNAYPTPAANSYPTPAANSYSAPAANAYNAPSYGTTPGQSYPGAATPSYPNANGGYGAPTAPPAAPGYNASQPTPGYGNYPNAAAQPSYPSYAGQQQQTYGPGSNSGYPKPSQSYGPGSNSKYPKPAQPSHGPGSNGGYPKPAQPSYGPGSNSGYPKPGQGFNNPSSHPPAATPGQFRSSQPPSHPTAAAPPAAYPGAPTPAYAGAPPVGGFPSATPAYPSSTPQTFTPAPPVNTFVPPGQPSSQPLPQPSSRISTAPVDIKRHQTDGFVSSVGNKELIRKYGNTTTAILSPTEADKGGFAAPAAPAAPLGSTDNVSAEDMVIVQTFKDLVARLEGVHLNPAEHKMLLEGQKAKDLMFTKLNVSELGANVVKSLHDMTAAIGRGDIRSALHIHTSLATSDWAQHKDWLRGMKTLLQLALKRS</sequence>
<evidence type="ECO:0000256" key="9">
    <source>
        <dbReference type="ARBA" id="ARBA00022824"/>
    </source>
</evidence>
<dbReference type="PANTHER" id="PTHR13923:SF11">
    <property type="entry name" value="SECRETORY 31, ISOFORM D"/>
    <property type="match status" value="1"/>
</dbReference>
<evidence type="ECO:0000256" key="3">
    <source>
        <dbReference type="ARBA" id="ARBA00009358"/>
    </source>
</evidence>
<dbReference type="Gene3D" id="1.25.40.1030">
    <property type="match status" value="1"/>
</dbReference>
<comment type="function">
    <text evidence="14">Component of the coat protein complex II (COPII) which promotes the formation of transport vesicles from the endoplasmic reticulum (ER). The coat has two main functions, the physical deformation of the endoplasmic reticulum membrane into vesicles and the selection of cargo molecules.</text>
</comment>
<dbReference type="Gene3D" id="1.20.940.10">
    <property type="entry name" value="Functional domain of the splicing factor Prp18"/>
    <property type="match status" value="1"/>
</dbReference>
<evidence type="ECO:0000256" key="14">
    <source>
        <dbReference type="ARBA" id="ARBA00025471"/>
    </source>
</evidence>
<dbReference type="Pfam" id="PF00400">
    <property type="entry name" value="WD40"/>
    <property type="match status" value="3"/>
</dbReference>
<keyword evidence="19" id="KW-1185">Reference proteome</keyword>
<dbReference type="GO" id="GO:0030127">
    <property type="term" value="C:COPII vesicle coat"/>
    <property type="evidence" value="ECO:0007669"/>
    <property type="project" value="TreeGrafter"/>
</dbReference>
<evidence type="ECO:0000256" key="10">
    <source>
        <dbReference type="ARBA" id="ARBA00022892"/>
    </source>
</evidence>
<dbReference type="PROSITE" id="PS50082">
    <property type="entry name" value="WD_REPEATS_2"/>
    <property type="match status" value="1"/>
</dbReference>
<evidence type="ECO:0000256" key="8">
    <source>
        <dbReference type="ARBA" id="ARBA00022737"/>
    </source>
</evidence>
<evidence type="ECO:0000256" key="7">
    <source>
        <dbReference type="ARBA" id="ARBA00022574"/>
    </source>
</evidence>
<feature type="repeat" description="WD" evidence="15">
    <location>
        <begin position="265"/>
        <end position="307"/>
    </location>
</feature>
<feature type="compositionally biased region" description="Low complexity" evidence="16">
    <location>
        <begin position="1006"/>
        <end position="1044"/>
    </location>
</feature>
<evidence type="ECO:0000313" key="18">
    <source>
        <dbReference type="EMBL" id="OQS06532.1"/>
    </source>
</evidence>
<dbReference type="FunFam" id="2.130.10.10:FF:000526">
    <property type="entry name" value="Protein transport protein SEC31"/>
    <property type="match status" value="1"/>
</dbReference>
<evidence type="ECO:0000313" key="19">
    <source>
        <dbReference type="Proteomes" id="UP000243217"/>
    </source>
</evidence>
<dbReference type="InterPro" id="IPR036322">
    <property type="entry name" value="WD40_repeat_dom_sf"/>
</dbReference>
<dbReference type="InterPro" id="IPR040251">
    <property type="entry name" value="SEC31-like"/>
</dbReference>
<dbReference type="GO" id="GO:0015031">
    <property type="term" value="P:protein transport"/>
    <property type="evidence" value="ECO:0007669"/>
    <property type="project" value="UniProtKB-KW"/>
</dbReference>
<dbReference type="SMART" id="SM00320">
    <property type="entry name" value="WD40"/>
    <property type="match status" value="5"/>
</dbReference>
<feature type="region of interest" description="Disordered" evidence="16">
    <location>
        <begin position="781"/>
        <end position="829"/>
    </location>
</feature>
<dbReference type="GO" id="GO:0007029">
    <property type="term" value="P:endoplasmic reticulum organization"/>
    <property type="evidence" value="ECO:0007669"/>
    <property type="project" value="TreeGrafter"/>
</dbReference>
<gene>
    <name evidence="18" type="ORF">THRCLA_01426</name>
</gene>
<evidence type="ECO:0000259" key="17">
    <source>
        <dbReference type="Pfam" id="PF12931"/>
    </source>
</evidence>
<dbReference type="Proteomes" id="UP000243217">
    <property type="component" value="Unassembled WGS sequence"/>
</dbReference>
<dbReference type="STRING" id="74557.A0A1W0A8A7"/>
<accession>A0A1W0A8A7</accession>
<keyword evidence="12" id="KW-0472">Membrane</keyword>
<feature type="compositionally biased region" description="Polar residues" evidence="16">
    <location>
        <begin position="789"/>
        <end position="805"/>
    </location>
</feature>
<dbReference type="PANTHER" id="PTHR13923">
    <property type="entry name" value="SEC31-RELATED PROTEIN"/>
    <property type="match status" value="1"/>
</dbReference>
<organism evidence="18 19">
    <name type="scientific">Thraustotheca clavata</name>
    <dbReference type="NCBI Taxonomy" id="74557"/>
    <lineage>
        <taxon>Eukaryota</taxon>
        <taxon>Sar</taxon>
        <taxon>Stramenopiles</taxon>
        <taxon>Oomycota</taxon>
        <taxon>Saprolegniomycetes</taxon>
        <taxon>Saprolegniales</taxon>
        <taxon>Achlyaceae</taxon>
        <taxon>Thraustotheca</taxon>
    </lineage>
</organism>
<evidence type="ECO:0000256" key="11">
    <source>
        <dbReference type="ARBA" id="ARBA00022927"/>
    </source>
</evidence>
<dbReference type="InterPro" id="IPR019775">
    <property type="entry name" value="WD40_repeat_CS"/>
</dbReference>
<evidence type="ECO:0000256" key="5">
    <source>
        <dbReference type="ARBA" id="ARBA00021236"/>
    </source>
</evidence>
<dbReference type="InterPro" id="IPR001680">
    <property type="entry name" value="WD40_rpt"/>
</dbReference>
<evidence type="ECO:0000256" key="1">
    <source>
        <dbReference type="ARBA" id="ARBA00004299"/>
    </source>
</evidence>
<dbReference type="GO" id="GO:0005789">
    <property type="term" value="C:endoplasmic reticulum membrane"/>
    <property type="evidence" value="ECO:0007669"/>
    <property type="project" value="UniProtKB-SubCell"/>
</dbReference>
<feature type="compositionally biased region" description="Pro residues" evidence="16">
    <location>
        <begin position="1059"/>
        <end position="1069"/>
    </location>
</feature>
<feature type="compositionally biased region" description="Low complexity" evidence="16">
    <location>
        <begin position="806"/>
        <end position="829"/>
    </location>
</feature>
<dbReference type="OrthoDB" id="542917at2759"/>
<feature type="compositionally biased region" description="Polar residues" evidence="16">
    <location>
        <begin position="913"/>
        <end position="942"/>
    </location>
</feature>